<evidence type="ECO:0000313" key="2">
    <source>
        <dbReference type="EMBL" id="ART63469.1"/>
    </source>
</evidence>
<evidence type="ECO:0000259" key="1">
    <source>
        <dbReference type="Pfam" id="PF07287"/>
    </source>
</evidence>
<dbReference type="KEGG" id="kma:B9H00_10680"/>
<proteinExistence type="predicted"/>
<keyword evidence="3" id="KW-1185">Reference proteome</keyword>
<dbReference type="Proteomes" id="UP000194457">
    <property type="component" value="Chromosome"/>
</dbReference>
<dbReference type="RefSeq" id="WP_086900652.1">
    <property type="nucleotide sequence ID" value="NZ_CP021358.1"/>
</dbReference>
<dbReference type="OrthoDB" id="9763456at2"/>
<reference evidence="2 3" key="1">
    <citation type="submission" date="2017-05" db="EMBL/GenBank/DDBJ databases">
        <authorList>
            <person name="Song R."/>
            <person name="Chenine A.L."/>
            <person name="Ruprecht R.M."/>
        </authorList>
    </citation>
    <scope>NUCLEOTIDE SEQUENCE [LARGE SCALE GENOMIC DNA]</scope>
    <source>
        <strain evidence="2">SW32</strain>
    </source>
</reference>
<sequence>MTDDHSDQTTLHIGYGAGFAGDRPQAALALARDLATRRGPRYLALELLAERTLAQCQQRRHDDETSGYALRLFDFLEPILPTCLASGIPVITNGGAAHPVAAAHRLRGWLDDQGFHNARIACVLGDDLVEQLGALPTPDWLPENVVLDEVVSCNVYIGAEQIQQALEEGADIVLCGRVADPSMAVGAIRHGLGWSAEDPELTAIALATGHLLECCTQITGGYFADPITNPVPDPAHPGCPIIELGTEGQLIVTKTASTGGMVSARTVKEQLLYEIHDPAAYLTPDGVMDVSRAQVIDHGNNRVEVRDIHGYPPPATLKGNLGLTGLWFGEAGISYAGPRALARAQLAREIVMTRAAELTPNLAPRLDIVGVCSVLGDAGGEVISQRLDTGDGVEDVRLRLGVVDRDRGAIQALLDDFESLYTNGPAGGGGIRTHLVESLRTEDFMIDRHAVSTFLAWY</sequence>
<feature type="domain" description="Acyclic terpene utilisation N-terminal" evidence="1">
    <location>
        <begin position="12"/>
        <end position="452"/>
    </location>
</feature>
<dbReference type="InterPro" id="IPR010839">
    <property type="entry name" value="AtuA_N"/>
</dbReference>
<protein>
    <recommendedName>
        <fullName evidence="1">Acyclic terpene utilisation N-terminal domain-containing protein</fullName>
    </recommendedName>
</protein>
<dbReference type="PANTHER" id="PTHR47472:SF1">
    <property type="entry name" value="DUF1446-DOMAIN-CONTAINING PROTEIN"/>
    <property type="match status" value="1"/>
</dbReference>
<dbReference type="AlphaFoldDB" id="A0A240UR12"/>
<dbReference type="Pfam" id="PF07287">
    <property type="entry name" value="AtuA"/>
    <property type="match status" value="1"/>
</dbReference>
<organism evidence="2 3">
    <name type="scientific">Kushneria marisflavi</name>
    <dbReference type="NCBI Taxonomy" id="157779"/>
    <lineage>
        <taxon>Bacteria</taxon>
        <taxon>Pseudomonadati</taxon>
        <taxon>Pseudomonadota</taxon>
        <taxon>Gammaproteobacteria</taxon>
        <taxon>Oceanospirillales</taxon>
        <taxon>Halomonadaceae</taxon>
        <taxon>Kushneria</taxon>
    </lineage>
</organism>
<gene>
    <name evidence="2" type="ORF">B9H00_10680</name>
</gene>
<dbReference type="EMBL" id="CP021358">
    <property type="protein sequence ID" value="ART63469.1"/>
    <property type="molecule type" value="Genomic_DNA"/>
</dbReference>
<accession>A0A240UR12</accession>
<evidence type="ECO:0000313" key="3">
    <source>
        <dbReference type="Proteomes" id="UP000194457"/>
    </source>
</evidence>
<name>A0A240UR12_9GAMM</name>
<dbReference type="PANTHER" id="PTHR47472">
    <property type="entry name" value="PROPIONYL-COA CARBOXYLASE"/>
    <property type="match status" value="1"/>
</dbReference>